<feature type="transmembrane region" description="Helical" evidence="1">
    <location>
        <begin position="31"/>
        <end position="50"/>
    </location>
</feature>
<proteinExistence type="predicted"/>
<dbReference type="KEGG" id="mmyi:mycmycITA_00311"/>
<dbReference type="AlphaFoldDB" id="A0AAE2EHB4"/>
<keyword evidence="1" id="KW-0472">Membrane</keyword>
<evidence type="ECO:0000313" key="2">
    <source>
        <dbReference type="EMBL" id="KJQ45611.1"/>
    </source>
</evidence>
<feature type="transmembrane region" description="Helical" evidence="1">
    <location>
        <begin position="93"/>
        <end position="116"/>
    </location>
</feature>
<name>A0AAE2EHB4_MYCMY</name>
<accession>A0AAE2EHB4</accession>
<reference evidence="2 3" key="1">
    <citation type="submission" date="2015-02" db="EMBL/GenBank/DDBJ databases">
        <title>Mycoplasma mycoides subsp. mycoides strain:B237 Genome sequencing.</title>
        <authorList>
            <person name="Fischer A."/>
            <person name="Santana-Cruz I."/>
            <person name="Schieck E."/>
            <person name="Gourle H."/>
            <person name="Lambert M."/>
            <person name="Nadendla S."/>
            <person name="Miller R.A."/>
            <person name="Weber J."/>
            <person name="Bongcam-Rudloff E."/>
            <person name="Vashee S."/>
            <person name="Frey J."/>
            <person name="Jores J."/>
        </authorList>
    </citation>
    <scope>NUCLEOTIDE SEQUENCE [LARGE SCALE GENOMIC DNA]</scope>
    <source>
        <strain evidence="2 3">B237</strain>
    </source>
</reference>
<keyword evidence="1" id="KW-0812">Transmembrane</keyword>
<dbReference type="EMBL" id="LAEW01000001">
    <property type="protein sequence ID" value="KJQ45611.1"/>
    <property type="molecule type" value="Genomic_DNA"/>
</dbReference>
<keyword evidence="1" id="KW-1133">Transmembrane helix</keyword>
<protein>
    <submittedName>
        <fullName evidence="2">Membrane protein</fullName>
    </submittedName>
</protein>
<sequence length="129" mass="15650">MSWICFSIFLLFSNCCWYRSLISFVFCSVWFTFLLISFSWSWTFLASVFLEINRSCFSFICFSNSSFCLFNWFSWECVWFFNSSSFVNSSELFLLLFFNSLIFWLFSLSFFSSFLISTDKWSNLFFNFK</sequence>
<evidence type="ECO:0000313" key="3">
    <source>
        <dbReference type="Proteomes" id="UP000033624"/>
    </source>
</evidence>
<dbReference type="Proteomes" id="UP000033624">
    <property type="component" value="Unassembled WGS sequence"/>
</dbReference>
<comment type="caution">
    <text evidence="2">The sequence shown here is derived from an EMBL/GenBank/DDBJ whole genome shotgun (WGS) entry which is preliminary data.</text>
</comment>
<gene>
    <name evidence="2" type="ORF">TS59_0318</name>
</gene>
<organism evidence="2 3">
    <name type="scientific">Mycoplasma mycoides subsp. mycoides</name>
    <dbReference type="NCBI Taxonomy" id="2103"/>
    <lineage>
        <taxon>Bacteria</taxon>
        <taxon>Bacillati</taxon>
        <taxon>Mycoplasmatota</taxon>
        <taxon>Mollicutes</taxon>
        <taxon>Mycoplasmataceae</taxon>
        <taxon>Mycoplasma</taxon>
    </lineage>
</organism>
<feature type="transmembrane region" description="Helical" evidence="1">
    <location>
        <begin position="57"/>
        <end position="81"/>
    </location>
</feature>
<evidence type="ECO:0000256" key="1">
    <source>
        <dbReference type="SAM" id="Phobius"/>
    </source>
</evidence>